<dbReference type="CDD" id="cd00827">
    <property type="entry name" value="init_cond_enzymes"/>
    <property type="match status" value="1"/>
</dbReference>
<dbReference type="InterPro" id="IPR013528">
    <property type="entry name" value="HMG_CoA_synth_N"/>
</dbReference>
<comment type="similarity">
    <text evidence="1">Belongs to the thiolase-like superfamily. HMG-CoA synthase family.</text>
</comment>
<evidence type="ECO:0000313" key="6">
    <source>
        <dbReference type="Proteomes" id="UP001628078"/>
    </source>
</evidence>
<keyword evidence="6" id="KW-1185">Reference proteome</keyword>
<accession>A0ABQ5JLQ3</accession>
<dbReference type="PANTHER" id="PTHR43323:SF2">
    <property type="entry name" value="HYDROXYMETHYLGLUTARYL-COA SYNTHASE"/>
    <property type="match status" value="1"/>
</dbReference>
<dbReference type="InterPro" id="IPR013746">
    <property type="entry name" value="HMG_CoA_synt_C_dom"/>
</dbReference>
<evidence type="ECO:0000259" key="3">
    <source>
        <dbReference type="Pfam" id="PF01154"/>
    </source>
</evidence>
<name>A0ABQ5JLQ3_9LACO</name>
<dbReference type="RefSeq" id="WP_407882413.1">
    <property type="nucleotide sequence ID" value="NZ_BQXO01000001.1"/>
</dbReference>
<dbReference type="InterPro" id="IPR011554">
    <property type="entry name" value="HMG_CoA_synthase_prok"/>
</dbReference>
<evidence type="ECO:0000256" key="2">
    <source>
        <dbReference type="ARBA" id="ARBA00022679"/>
    </source>
</evidence>
<reference evidence="5 6" key="1">
    <citation type="submission" date="2022-03" db="EMBL/GenBank/DDBJ databases">
        <title>Draft genome sequence of Furfurilactobacillus curtus JCM 31185.</title>
        <authorList>
            <person name="Suzuki S."/>
            <person name="Endo A."/>
            <person name="Kajikawa A."/>
        </authorList>
    </citation>
    <scope>NUCLEOTIDE SEQUENCE [LARGE SCALE GENOMIC DNA]</scope>
    <source>
        <strain evidence="5 6">JCM 31185</strain>
    </source>
</reference>
<dbReference type="InterPro" id="IPR016039">
    <property type="entry name" value="Thiolase-like"/>
</dbReference>
<evidence type="ECO:0000313" key="5">
    <source>
        <dbReference type="EMBL" id="GKT05158.1"/>
    </source>
</evidence>
<evidence type="ECO:0000256" key="1">
    <source>
        <dbReference type="ARBA" id="ARBA00007061"/>
    </source>
</evidence>
<dbReference type="Pfam" id="PF01154">
    <property type="entry name" value="HMG_CoA_synt_N"/>
    <property type="match status" value="1"/>
</dbReference>
<organism evidence="5 6">
    <name type="scientific">Furfurilactobacillus curtus</name>
    <dbReference type="NCBI Taxonomy" id="1746200"/>
    <lineage>
        <taxon>Bacteria</taxon>
        <taxon>Bacillati</taxon>
        <taxon>Bacillota</taxon>
        <taxon>Bacilli</taxon>
        <taxon>Lactobacillales</taxon>
        <taxon>Lactobacillaceae</taxon>
        <taxon>Furfurilactobacillus</taxon>
    </lineage>
</organism>
<feature type="domain" description="Hydroxymethylglutaryl-coenzyme A synthase N-terminal" evidence="3">
    <location>
        <begin position="2"/>
        <end position="163"/>
    </location>
</feature>
<protein>
    <submittedName>
        <fullName evidence="5">Hydroxymethylglutaryl-CoA synthase</fullName>
    </submittedName>
</protein>
<dbReference type="Pfam" id="PF08540">
    <property type="entry name" value="HMG_CoA_synt_C"/>
    <property type="match status" value="1"/>
</dbReference>
<dbReference type="NCBIfam" id="TIGR01835">
    <property type="entry name" value="HMG-CoA-S_prok"/>
    <property type="match status" value="1"/>
</dbReference>
<gene>
    <name evidence="5" type="primary">mvaS</name>
    <name evidence="5" type="ORF">JCM31185_04470</name>
</gene>
<dbReference type="EMBL" id="BQXO01000001">
    <property type="protein sequence ID" value="GKT05158.1"/>
    <property type="molecule type" value="Genomic_DNA"/>
</dbReference>
<feature type="domain" description="Hydroxymethylglutaryl-coenzyme A synthase C-terminal" evidence="4">
    <location>
        <begin position="263"/>
        <end position="342"/>
    </location>
</feature>
<keyword evidence="2" id="KW-0808">Transferase</keyword>
<dbReference type="PANTHER" id="PTHR43323">
    <property type="entry name" value="3-HYDROXY-3-METHYLGLUTARYL COENZYME A SYNTHASE"/>
    <property type="match status" value="1"/>
</dbReference>
<dbReference type="SUPFAM" id="SSF53901">
    <property type="entry name" value="Thiolase-like"/>
    <property type="match status" value="2"/>
</dbReference>
<comment type="caution">
    <text evidence="5">The sequence shown here is derived from an EMBL/GenBank/DDBJ whole genome shotgun (WGS) entry which is preliminary data.</text>
</comment>
<evidence type="ECO:0000259" key="4">
    <source>
        <dbReference type="Pfam" id="PF08540"/>
    </source>
</evidence>
<sequence length="388" mass="43358">MKVGIDKMGFYTPQYFLDMTDLANARGDDPDKYHIGIGQSQMAVVPITQDVVTMAANAAAQILTDEDRSTIDLILFATESGIDNSKAAAIYLQHLLGLTEHTRAIEVKEACYSATAALQLGKDYLLVHPKRRVLVLAADIARYGLKTSGEITQGAGAVAMVMSENPTILALSNESTYLTRDVMDFWRPVYATEARVDGHYSANIYIDFFQDIWHRFTQTYHHQLSDYQALLFHLPFSKMGLKALRTVLPETDSDNAEQLTSNFEQARVWNRRVGNLYTGSLYLSLLSLLANGDLTGGASLGLFSYGSGAEGEFFTGTLQPNYRTGFNQVEIEQLLDMRHQVDVPTYEQMFLTQLPTDGSTQLNNISEDPSRFVLAGVKEEQRQYREQN</sequence>
<proteinExistence type="inferred from homology"/>
<dbReference type="Proteomes" id="UP001628078">
    <property type="component" value="Unassembled WGS sequence"/>
</dbReference>
<dbReference type="Gene3D" id="3.40.47.10">
    <property type="match status" value="2"/>
</dbReference>